<dbReference type="STRING" id="1194090.SAMN05443144_10924"/>
<dbReference type="Proteomes" id="UP000184041">
    <property type="component" value="Unassembled WGS sequence"/>
</dbReference>
<proteinExistence type="predicted"/>
<keyword evidence="2" id="KW-1185">Reference proteome</keyword>
<gene>
    <name evidence="1" type="ORF">SAMN05443144_10924</name>
</gene>
<accession>A0A1M5BY93</accession>
<dbReference type="AlphaFoldDB" id="A0A1M5BY93"/>
<dbReference type="EMBL" id="FQUS01000009">
    <property type="protein sequence ID" value="SHF47307.1"/>
    <property type="molecule type" value="Genomic_DNA"/>
</dbReference>
<sequence length="53" mass="6381">MNKLLEKLPDNQQEKIRAASFPEWKKPMLATLTEDYFDDEGWNEKQILINRMI</sequence>
<reference evidence="1 2" key="1">
    <citation type="submission" date="2016-11" db="EMBL/GenBank/DDBJ databases">
        <authorList>
            <person name="Jaros S."/>
            <person name="Januszkiewicz K."/>
            <person name="Wedrychowicz H."/>
        </authorList>
    </citation>
    <scope>NUCLEOTIDE SEQUENCE [LARGE SCALE GENOMIC DNA]</scope>
    <source>
        <strain evidence="1 2">DSM 21986</strain>
    </source>
</reference>
<organism evidence="1 2">
    <name type="scientific">Fodinibius roseus</name>
    <dbReference type="NCBI Taxonomy" id="1194090"/>
    <lineage>
        <taxon>Bacteria</taxon>
        <taxon>Pseudomonadati</taxon>
        <taxon>Balneolota</taxon>
        <taxon>Balneolia</taxon>
        <taxon>Balneolales</taxon>
        <taxon>Balneolaceae</taxon>
        <taxon>Fodinibius</taxon>
    </lineage>
</organism>
<evidence type="ECO:0000313" key="1">
    <source>
        <dbReference type="EMBL" id="SHF47307.1"/>
    </source>
</evidence>
<evidence type="ECO:0000313" key="2">
    <source>
        <dbReference type="Proteomes" id="UP000184041"/>
    </source>
</evidence>
<name>A0A1M5BY93_9BACT</name>
<protein>
    <submittedName>
        <fullName evidence="1">Uncharacterized protein</fullName>
    </submittedName>
</protein>
<dbReference type="RefSeq" id="WP_170864349.1">
    <property type="nucleotide sequence ID" value="NZ_FQUS01000009.1"/>
</dbReference>